<feature type="domain" description="NTF2" evidence="6">
    <location>
        <begin position="268"/>
        <end position="420"/>
    </location>
</feature>
<dbReference type="Gene3D" id="3.10.450.50">
    <property type="match status" value="1"/>
</dbReference>
<dbReference type="PROSITE" id="PS50177">
    <property type="entry name" value="NTF2_DOMAIN"/>
    <property type="match status" value="1"/>
</dbReference>
<keyword evidence="3" id="KW-0813">Transport</keyword>
<dbReference type="PROSITE" id="PS51450">
    <property type="entry name" value="LRR"/>
    <property type="match status" value="1"/>
</dbReference>
<evidence type="ECO:0000256" key="3">
    <source>
        <dbReference type="ARBA" id="ARBA00022448"/>
    </source>
</evidence>
<dbReference type="Proteomes" id="UP001516400">
    <property type="component" value="Unassembled WGS sequence"/>
</dbReference>
<comment type="caution">
    <text evidence="7">The sequence shown here is derived from an EMBL/GenBank/DDBJ whole genome shotgun (WGS) entry which is preliminary data.</text>
</comment>
<dbReference type="InterPro" id="IPR018222">
    <property type="entry name" value="Nuclear_transport_factor_2_euk"/>
</dbReference>
<dbReference type="Gene3D" id="3.80.10.10">
    <property type="entry name" value="Ribonuclease Inhibitor"/>
    <property type="match status" value="1"/>
</dbReference>
<evidence type="ECO:0000256" key="2">
    <source>
        <dbReference type="ARBA" id="ARBA00009285"/>
    </source>
</evidence>
<accession>A0ABD2P136</accession>
<keyword evidence="5" id="KW-0539">Nucleus</keyword>
<dbReference type="AlphaFoldDB" id="A0ABD2P136"/>
<evidence type="ECO:0000256" key="1">
    <source>
        <dbReference type="ARBA" id="ARBA00004123"/>
    </source>
</evidence>
<dbReference type="InterPro" id="IPR032710">
    <property type="entry name" value="NTF2-like_dom_sf"/>
</dbReference>
<dbReference type="SUPFAM" id="SSF54427">
    <property type="entry name" value="NTF2-like"/>
    <property type="match status" value="1"/>
</dbReference>
<evidence type="ECO:0000313" key="7">
    <source>
        <dbReference type="EMBL" id="KAL3284668.1"/>
    </source>
</evidence>
<dbReference type="GO" id="GO:0005634">
    <property type="term" value="C:nucleus"/>
    <property type="evidence" value="ECO:0007669"/>
    <property type="project" value="UniProtKB-SubCell"/>
</dbReference>
<reference evidence="7 8" key="1">
    <citation type="journal article" date="2021" name="BMC Biol.">
        <title>Horizontally acquired antibacterial genes associated with adaptive radiation of ladybird beetles.</title>
        <authorList>
            <person name="Li H.S."/>
            <person name="Tang X.F."/>
            <person name="Huang Y.H."/>
            <person name="Xu Z.Y."/>
            <person name="Chen M.L."/>
            <person name="Du X.Y."/>
            <person name="Qiu B.Y."/>
            <person name="Chen P.T."/>
            <person name="Zhang W."/>
            <person name="Slipinski A."/>
            <person name="Escalona H.E."/>
            <person name="Waterhouse R.M."/>
            <person name="Zwick A."/>
            <person name="Pang H."/>
        </authorList>
    </citation>
    <scope>NUCLEOTIDE SEQUENCE [LARGE SCALE GENOMIC DNA]</scope>
    <source>
        <strain evidence="7">SYSU2018</strain>
    </source>
</reference>
<comment type="subcellular location">
    <subcellularLocation>
        <location evidence="1">Nucleus</location>
    </subcellularLocation>
</comment>
<gene>
    <name evidence="7" type="ORF">HHI36_018822</name>
</gene>
<evidence type="ECO:0000256" key="4">
    <source>
        <dbReference type="ARBA" id="ARBA00022816"/>
    </source>
</evidence>
<evidence type="ECO:0000259" key="6">
    <source>
        <dbReference type="PROSITE" id="PS50177"/>
    </source>
</evidence>
<sequence length="526" mass="60570">MDDQTYAVKERSSDSIVINHGNVSTDLLKYIPILTNSEYWHAFHIQNVNNITRNEILKIVLDYVYPLDLIPVRFEREGNHCMFLARNCAEAILKLCKDNLTIPHPNKTGKLYQCEIVLKHATLSTLQSEENIYEVVQSLFEEPNKTLNLQKFSDNVGLVEYSPLSQPKILSYVLYLSKKLEPTCIKLNSNEIRSLYPFEAVSGLHSVKQLDLRNNLIDDISELKHIYIDKIREILPLVVVLDGVPIGKRGGSTLKIKNYLCKNEGFDLVDQFIAHFFPIYDYKRILLQSLYHPKAMFSLTCLYKEGLINSGTTKLDSYEPINRNLLSHSFLSKPQENIIIGRGEILKKIDTLPKTEHDGHSFCVDLIHYTGSLAVISINGIFREVPKAAHESNRLMGFHRIFVLGRTKSEYYICNDLLHVYNALNHQVSSAFTVGDTVKIGVLPAASTPKEKEKVQEAMILTTGIDREWARRLLEDIDYDLIKCLKKFMDLLKKTRSHKKHLTSKYYIQNVIVGKYEIIEKYRWMT</sequence>
<keyword evidence="4" id="KW-0509">mRNA transport</keyword>
<dbReference type="InterPro" id="IPR002075">
    <property type="entry name" value="NTF2_dom"/>
</dbReference>
<dbReference type="PANTHER" id="PTHR10662">
    <property type="entry name" value="NUCLEAR RNA EXPORT FACTOR"/>
    <property type="match status" value="1"/>
</dbReference>
<evidence type="ECO:0000313" key="8">
    <source>
        <dbReference type="Proteomes" id="UP001516400"/>
    </source>
</evidence>
<keyword evidence="8" id="KW-1185">Reference proteome</keyword>
<dbReference type="PANTHER" id="PTHR10662:SF22">
    <property type="entry name" value="NUCLEAR RNA EXPORT FACTOR 1"/>
    <property type="match status" value="1"/>
</dbReference>
<dbReference type="InterPro" id="IPR032675">
    <property type="entry name" value="LRR_dom_sf"/>
</dbReference>
<dbReference type="InterPro" id="IPR030217">
    <property type="entry name" value="NXF_fam"/>
</dbReference>
<comment type="similarity">
    <text evidence="2">Belongs to the NXF family.</text>
</comment>
<dbReference type="GO" id="GO:0051028">
    <property type="term" value="P:mRNA transport"/>
    <property type="evidence" value="ECO:0007669"/>
    <property type="project" value="UniProtKB-KW"/>
</dbReference>
<dbReference type="EMBL" id="JABFTP020000165">
    <property type="protein sequence ID" value="KAL3284668.1"/>
    <property type="molecule type" value="Genomic_DNA"/>
</dbReference>
<evidence type="ECO:0000256" key="5">
    <source>
        <dbReference type="ARBA" id="ARBA00023242"/>
    </source>
</evidence>
<dbReference type="InterPro" id="IPR001611">
    <property type="entry name" value="Leu-rich_rpt"/>
</dbReference>
<dbReference type="Pfam" id="PF22602">
    <property type="entry name" value="NXF_NTF2"/>
    <property type="match status" value="1"/>
</dbReference>
<organism evidence="7 8">
    <name type="scientific">Cryptolaemus montrouzieri</name>
    <dbReference type="NCBI Taxonomy" id="559131"/>
    <lineage>
        <taxon>Eukaryota</taxon>
        <taxon>Metazoa</taxon>
        <taxon>Ecdysozoa</taxon>
        <taxon>Arthropoda</taxon>
        <taxon>Hexapoda</taxon>
        <taxon>Insecta</taxon>
        <taxon>Pterygota</taxon>
        <taxon>Neoptera</taxon>
        <taxon>Endopterygota</taxon>
        <taxon>Coleoptera</taxon>
        <taxon>Polyphaga</taxon>
        <taxon>Cucujiformia</taxon>
        <taxon>Coccinelloidea</taxon>
        <taxon>Coccinellidae</taxon>
        <taxon>Scymninae</taxon>
        <taxon>Scymnini</taxon>
        <taxon>Cryptolaemus</taxon>
    </lineage>
</organism>
<name>A0ABD2P136_9CUCU</name>
<protein>
    <recommendedName>
        <fullName evidence="6">NTF2 domain-containing protein</fullName>
    </recommendedName>
</protein>
<proteinExistence type="inferred from homology"/>
<dbReference type="SUPFAM" id="SSF52058">
    <property type="entry name" value="L domain-like"/>
    <property type="match status" value="1"/>
</dbReference>